<keyword evidence="1" id="KW-0175">Coiled coil</keyword>
<dbReference type="Proteomes" id="UP001595630">
    <property type="component" value="Unassembled WGS sequence"/>
</dbReference>
<feature type="coiled-coil region" evidence="1">
    <location>
        <begin position="200"/>
        <end position="227"/>
    </location>
</feature>
<organism evidence="3 4">
    <name type="scientific">Stutzerimonas tarimensis</name>
    <dbReference type="NCBI Taxonomy" id="1507735"/>
    <lineage>
        <taxon>Bacteria</taxon>
        <taxon>Pseudomonadati</taxon>
        <taxon>Pseudomonadota</taxon>
        <taxon>Gammaproteobacteria</taxon>
        <taxon>Pseudomonadales</taxon>
        <taxon>Pseudomonadaceae</taxon>
        <taxon>Stutzerimonas</taxon>
    </lineage>
</organism>
<evidence type="ECO:0000313" key="4">
    <source>
        <dbReference type="Proteomes" id="UP001595630"/>
    </source>
</evidence>
<evidence type="ECO:0000313" key="3">
    <source>
        <dbReference type="EMBL" id="MFC3609578.1"/>
    </source>
</evidence>
<proteinExistence type="predicted"/>
<protein>
    <submittedName>
        <fullName evidence="3">Uncharacterized protein</fullName>
    </submittedName>
</protein>
<dbReference type="RefSeq" id="WP_386367309.1">
    <property type="nucleotide sequence ID" value="NZ_JBHRXZ010000029.1"/>
</dbReference>
<accession>A0ABV7TDT7</accession>
<dbReference type="EMBL" id="JBHRXZ010000029">
    <property type="protein sequence ID" value="MFC3609578.1"/>
    <property type="molecule type" value="Genomic_DNA"/>
</dbReference>
<comment type="caution">
    <text evidence="3">The sequence shown here is derived from an EMBL/GenBank/DDBJ whole genome shotgun (WGS) entry which is preliminary data.</text>
</comment>
<name>A0ABV7TDT7_9GAMM</name>
<gene>
    <name evidence="3" type="ORF">ACFOMF_17560</name>
</gene>
<sequence>MTEATPAVEATETAPHPWADLPAERLTLLRLAPLQTTASEGPRPLRFVEFGQVERHAETESLLRLSIRIPGNPGIRGHDLLELWIDHRTRSVRFGLERGLQLSLPNRGLARFLLGQAAGWAQQRWPHYRVEPCPLAVLPLQGQARQRRDHCLLAQGFELEVPTEANQPPFCQARSVAALLAGWNKEKVQMISQQDAALMLEQANQQLLEQDAQIRRQQERVTRFQQQDGTLRFTILCLIAFALFQAGLLIWIATR</sequence>
<evidence type="ECO:0000256" key="2">
    <source>
        <dbReference type="SAM" id="Phobius"/>
    </source>
</evidence>
<keyword evidence="2" id="KW-0812">Transmembrane</keyword>
<feature type="transmembrane region" description="Helical" evidence="2">
    <location>
        <begin position="233"/>
        <end position="253"/>
    </location>
</feature>
<reference evidence="4" key="1">
    <citation type="journal article" date="2019" name="Int. J. Syst. Evol. Microbiol.">
        <title>The Global Catalogue of Microorganisms (GCM) 10K type strain sequencing project: providing services to taxonomists for standard genome sequencing and annotation.</title>
        <authorList>
            <consortium name="The Broad Institute Genomics Platform"/>
            <consortium name="The Broad Institute Genome Sequencing Center for Infectious Disease"/>
            <person name="Wu L."/>
            <person name="Ma J."/>
        </authorList>
    </citation>
    <scope>NUCLEOTIDE SEQUENCE [LARGE SCALE GENOMIC DNA]</scope>
    <source>
        <strain evidence="4">KCTC 42447</strain>
    </source>
</reference>
<keyword evidence="2" id="KW-1133">Transmembrane helix</keyword>
<keyword evidence="4" id="KW-1185">Reference proteome</keyword>
<keyword evidence="2" id="KW-0472">Membrane</keyword>
<evidence type="ECO:0000256" key="1">
    <source>
        <dbReference type="SAM" id="Coils"/>
    </source>
</evidence>